<dbReference type="InterPro" id="IPR014722">
    <property type="entry name" value="Rib_uL2_dom2"/>
</dbReference>
<dbReference type="InterPro" id="IPR036735">
    <property type="entry name" value="NGN_dom_sf"/>
</dbReference>
<evidence type="ECO:0000256" key="3">
    <source>
        <dbReference type="ARBA" id="ARBA00023163"/>
    </source>
</evidence>
<dbReference type="SUPFAM" id="SSF50104">
    <property type="entry name" value="Translation proteins SH3-like domain"/>
    <property type="match status" value="1"/>
</dbReference>
<dbReference type="SUPFAM" id="SSF82679">
    <property type="entry name" value="N-utilization substance G protein NusG, N-terminal domain"/>
    <property type="match status" value="1"/>
</dbReference>
<reference evidence="6" key="1">
    <citation type="submission" date="2018-08" db="EMBL/GenBank/DDBJ databases">
        <authorList>
            <person name="Chevrot R."/>
        </authorList>
    </citation>
    <scope>NUCLEOTIDE SEQUENCE [LARGE SCALE GENOMIC DNA]</scope>
</reference>
<dbReference type="InterPro" id="IPR006645">
    <property type="entry name" value="NGN-like_dom"/>
</dbReference>
<sequence length="209" mass="24215">MGWYALFVETGSEDIVQKCLKSQFGQADLYSCVPKRLVPEKRDGEFYSVVKTLFPGYLLIHTKMTPTMYYELKKIPKYYRLLRNSTFMLDNVNRRAHKSMDPLLEVGHPDNNCDDFFNEIDEGEIRQILQLINHENIIEYSNVIVKDSKVCVQSGPLLGLEGMIKKIDKRKRRAQILINFSGGERQIDVGIEILMPDRHGMREVNENLG</sequence>
<dbReference type="Proteomes" id="UP000304148">
    <property type="component" value="Chromosome"/>
</dbReference>
<dbReference type="Gene3D" id="3.30.70.940">
    <property type="entry name" value="NusG, N-terminal domain"/>
    <property type="match status" value="1"/>
</dbReference>
<dbReference type="NCBIfam" id="NF033641">
    <property type="entry name" value="antiterm_LoaP"/>
    <property type="match status" value="1"/>
</dbReference>
<dbReference type="InterPro" id="IPR047663">
    <property type="entry name" value="Transcription_antiterm_LoaP"/>
</dbReference>
<dbReference type="InterPro" id="IPR043425">
    <property type="entry name" value="NusG-like"/>
</dbReference>
<evidence type="ECO:0000313" key="5">
    <source>
        <dbReference type="EMBL" id="SYX84238.1"/>
    </source>
</evidence>
<dbReference type="GO" id="GO:0006354">
    <property type="term" value="P:DNA-templated transcription elongation"/>
    <property type="evidence" value="ECO:0007669"/>
    <property type="project" value="InterPro"/>
</dbReference>
<dbReference type="EMBL" id="LS992241">
    <property type="protein sequence ID" value="SYX84238.1"/>
    <property type="molecule type" value="Genomic_DNA"/>
</dbReference>
<keyword evidence="1" id="KW-0889">Transcription antitermination</keyword>
<dbReference type="PANTHER" id="PTHR30265">
    <property type="entry name" value="RHO-INTERACTING TRANSCRIPTION TERMINATION FACTOR NUSG"/>
    <property type="match status" value="1"/>
</dbReference>
<keyword evidence="2" id="KW-0805">Transcription regulation</keyword>
<organism evidence="5 6">
    <name type="scientific">Paenibacillus alvei</name>
    <name type="common">Bacillus alvei</name>
    <dbReference type="NCBI Taxonomy" id="44250"/>
    <lineage>
        <taxon>Bacteria</taxon>
        <taxon>Bacillati</taxon>
        <taxon>Bacillota</taxon>
        <taxon>Bacilli</taxon>
        <taxon>Bacillales</taxon>
        <taxon>Paenibacillaceae</taxon>
        <taxon>Paenibacillus</taxon>
    </lineage>
</organism>
<dbReference type="AlphaFoldDB" id="A0A383RBA8"/>
<accession>A0A383RBA8</accession>
<dbReference type="InterPro" id="IPR008991">
    <property type="entry name" value="Translation_prot_SH3-like_sf"/>
</dbReference>
<dbReference type="Gene3D" id="2.30.30.30">
    <property type="match status" value="1"/>
</dbReference>
<dbReference type="CDD" id="cd08000">
    <property type="entry name" value="NGN"/>
    <property type="match status" value="1"/>
</dbReference>
<dbReference type="RefSeq" id="WP_138186204.1">
    <property type="nucleotide sequence ID" value="NZ_LS992241.1"/>
</dbReference>
<evidence type="ECO:0000313" key="6">
    <source>
        <dbReference type="Proteomes" id="UP000304148"/>
    </source>
</evidence>
<gene>
    <name evidence="5" type="ORF">PBLR_12660</name>
</gene>
<dbReference type="GO" id="GO:0031564">
    <property type="term" value="P:transcription antitermination"/>
    <property type="evidence" value="ECO:0007669"/>
    <property type="project" value="UniProtKB-KW"/>
</dbReference>
<protein>
    <submittedName>
        <fullName evidence="5">Transcription antitermination protein NusG</fullName>
    </submittedName>
</protein>
<dbReference type="Pfam" id="PF02357">
    <property type="entry name" value="NusG"/>
    <property type="match status" value="1"/>
</dbReference>
<evidence type="ECO:0000256" key="2">
    <source>
        <dbReference type="ARBA" id="ARBA00023015"/>
    </source>
</evidence>
<keyword evidence="3" id="KW-0804">Transcription</keyword>
<evidence type="ECO:0000256" key="1">
    <source>
        <dbReference type="ARBA" id="ARBA00022814"/>
    </source>
</evidence>
<dbReference type="PANTHER" id="PTHR30265:SF4">
    <property type="entry name" value="KOW MOTIF FAMILY PROTEIN, EXPRESSED"/>
    <property type="match status" value="1"/>
</dbReference>
<name>A0A383RBA8_PAEAL</name>
<feature type="domain" description="NusG-like N-terminal" evidence="4">
    <location>
        <begin position="2"/>
        <end position="84"/>
    </location>
</feature>
<evidence type="ECO:0000259" key="4">
    <source>
        <dbReference type="Pfam" id="PF02357"/>
    </source>
</evidence>
<proteinExistence type="predicted"/>